<evidence type="ECO:0000313" key="3">
    <source>
        <dbReference type="Proteomes" id="UP001651050"/>
    </source>
</evidence>
<dbReference type="InterPro" id="IPR036291">
    <property type="entry name" value="NAD(P)-bd_dom_sf"/>
</dbReference>
<keyword evidence="3" id="KW-1185">Reference proteome</keyword>
<accession>A0ABT0J2A6</accession>
<organism evidence="2 3">
    <name type="scientific">Isoptericola peretonis</name>
    <dbReference type="NCBI Taxonomy" id="2918523"/>
    <lineage>
        <taxon>Bacteria</taxon>
        <taxon>Bacillati</taxon>
        <taxon>Actinomycetota</taxon>
        <taxon>Actinomycetes</taxon>
        <taxon>Micrococcales</taxon>
        <taxon>Promicromonosporaceae</taxon>
        <taxon>Isoptericola</taxon>
    </lineage>
</organism>
<dbReference type="SUPFAM" id="SSF50129">
    <property type="entry name" value="GroES-like"/>
    <property type="match status" value="1"/>
</dbReference>
<dbReference type="InterPro" id="IPR020843">
    <property type="entry name" value="ER"/>
</dbReference>
<dbReference type="Pfam" id="PF08240">
    <property type="entry name" value="ADH_N"/>
    <property type="match status" value="1"/>
</dbReference>
<dbReference type="Proteomes" id="UP001651050">
    <property type="component" value="Unassembled WGS sequence"/>
</dbReference>
<dbReference type="PANTHER" id="PTHR43677:SF4">
    <property type="entry name" value="QUINONE OXIDOREDUCTASE-LIKE PROTEIN 2"/>
    <property type="match status" value="1"/>
</dbReference>
<dbReference type="SUPFAM" id="SSF51735">
    <property type="entry name" value="NAD(P)-binding Rossmann-fold domains"/>
    <property type="match status" value="1"/>
</dbReference>
<dbReference type="Gene3D" id="3.90.180.10">
    <property type="entry name" value="Medium-chain alcohol dehydrogenases, catalytic domain"/>
    <property type="match status" value="1"/>
</dbReference>
<comment type="caution">
    <text evidence="2">The sequence shown here is derived from an EMBL/GenBank/DDBJ whole genome shotgun (WGS) entry which is preliminary data.</text>
</comment>
<dbReference type="Gene3D" id="3.40.50.720">
    <property type="entry name" value="NAD(P)-binding Rossmann-like Domain"/>
    <property type="match status" value="1"/>
</dbReference>
<dbReference type="RefSeq" id="WP_416343385.1">
    <property type="nucleotide sequence ID" value="NZ_JALQCY010000002.1"/>
</dbReference>
<dbReference type="EMBL" id="JALQCY010000002">
    <property type="protein sequence ID" value="MCK9793539.1"/>
    <property type="molecule type" value="Genomic_DNA"/>
</dbReference>
<dbReference type="PANTHER" id="PTHR43677">
    <property type="entry name" value="SHORT-CHAIN DEHYDROGENASE/REDUCTASE"/>
    <property type="match status" value="1"/>
</dbReference>
<sequence length="336" mass="33873">MDAIRHHSYGPPETLVLEQVPDPVPGPDQVLVAARAHGVHLLDTTLRRGDGAGPLPAPRLPAIPGREVAGTVVAVGPGVDPAWLETRVAAHLGATPEGGGYARLAVAPVASLHRLPERLDLADAVAMIGTGRMALMTLEVAGIGPDDVVAITAAAGGLGSLFVQSALEAGARVLALAGGPRKVRAVRGLVPDAGPRLAVVDVTAPAWAEQARAALPRLDAAAATVAIDGVGGEVGGAAAGLLGPGGRLVVQGWASGRPNPVAASAVTPAGEAVQVRAVVGPGAPAFGDLRSYQRCALDRAASGAWRVLTHRVAFAEAARAHRELEERRTVGKVVLG</sequence>
<evidence type="ECO:0000259" key="1">
    <source>
        <dbReference type="SMART" id="SM00829"/>
    </source>
</evidence>
<protein>
    <submittedName>
        <fullName evidence="2">Zinc-binding dehydrogenase</fullName>
    </submittedName>
</protein>
<proteinExistence type="predicted"/>
<dbReference type="SMART" id="SM00829">
    <property type="entry name" value="PKS_ER"/>
    <property type="match status" value="1"/>
</dbReference>
<reference evidence="2 3" key="1">
    <citation type="submission" date="2022-02" db="EMBL/GenBank/DDBJ databases">
        <title>The car tank lid bacteriome: a reservoir of bacteria with potential in bioremediation of fuel.</title>
        <authorList>
            <person name="Vidal-Verdu A."/>
            <person name="Gomez-Martinez D."/>
            <person name="Latorre-Perez A."/>
            <person name="Pereto J."/>
            <person name="Porcar M."/>
        </authorList>
    </citation>
    <scope>NUCLEOTIDE SEQUENCE [LARGE SCALE GENOMIC DNA]</scope>
    <source>
        <strain evidence="2 3">4D.3</strain>
    </source>
</reference>
<dbReference type="InterPro" id="IPR013154">
    <property type="entry name" value="ADH-like_N"/>
</dbReference>
<dbReference type="InterPro" id="IPR051397">
    <property type="entry name" value="Zn-ADH-like_protein"/>
</dbReference>
<dbReference type="Pfam" id="PF13602">
    <property type="entry name" value="ADH_zinc_N_2"/>
    <property type="match status" value="1"/>
</dbReference>
<dbReference type="InterPro" id="IPR011032">
    <property type="entry name" value="GroES-like_sf"/>
</dbReference>
<evidence type="ECO:0000313" key="2">
    <source>
        <dbReference type="EMBL" id="MCK9793539.1"/>
    </source>
</evidence>
<feature type="domain" description="Enoyl reductase (ER)" evidence="1">
    <location>
        <begin position="10"/>
        <end position="335"/>
    </location>
</feature>
<gene>
    <name evidence="2" type="ORF">M1843_07265</name>
</gene>
<name>A0ABT0J2A6_9MICO</name>